<name>A0A1M5BIF7_9SPHI</name>
<dbReference type="Gene3D" id="3.30.200.20">
    <property type="entry name" value="Phosphorylase Kinase, domain 1"/>
    <property type="match status" value="1"/>
</dbReference>
<dbReference type="InterPro" id="IPR002575">
    <property type="entry name" value="Aminoglycoside_PTrfase"/>
</dbReference>
<protein>
    <submittedName>
        <fullName evidence="2">Phosphotransferase enzyme family protein</fullName>
    </submittedName>
</protein>
<dbReference type="STRING" id="288992.SAMN04488522_1021208"/>
<dbReference type="OrthoDB" id="1645186at2"/>
<dbReference type="AlphaFoldDB" id="A0A1M5BIF7"/>
<dbReference type="SUPFAM" id="SSF56112">
    <property type="entry name" value="Protein kinase-like (PK-like)"/>
    <property type="match status" value="1"/>
</dbReference>
<feature type="domain" description="Aminoglycoside phosphotransferase" evidence="1">
    <location>
        <begin position="24"/>
        <end position="247"/>
    </location>
</feature>
<gene>
    <name evidence="2" type="ORF">SAMN04488522_1021208</name>
</gene>
<evidence type="ECO:0000259" key="1">
    <source>
        <dbReference type="Pfam" id="PF01636"/>
    </source>
</evidence>
<keyword evidence="2" id="KW-0808">Transferase</keyword>
<dbReference type="Pfam" id="PF01636">
    <property type="entry name" value="APH"/>
    <property type="match status" value="1"/>
</dbReference>
<dbReference type="Gene3D" id="1.20.58.840">
    <property type="match status" value="1"/>
</dbReference>
<keyword evidence="3" id="KW-1185">Reference proteome</keyword>
<sequence length="315" mass="36591">MEHPIPKDYHTVLLRHYGIDAIEIKQTQGGWASLAYIVKSAEGISLFLKVYEKKRASTPKWTMMVDVYIPIVVWLGKKILKDRIVEPILTSDGKSKCEDENYIYILFEYIDGLTIGENQLTNQQVHNLSEIISDFHISAEQIPYPTSVIKEDFQMDFADQLASFLETEVKDAELESILIGHFETLKLRLKQLTALVSVLKSKDLPFVLCHTDLHNWNMMQTEKQLVLLDWEGLKMAPAEADLFGLVEEPYFEQVMVSYQKVHKGYTVDEDALNFYIIRRKIEDIWECIEQLLFDQPDDQEKREIIGNLEKELSDL</sequence>
<organism evidence="2 3">
    <name type="scientific">Pedobacter caeni</name>
    <dbReference type="NCBI Taxonomy" id="288992"/>
    <lineage>
        <taxon>Bacteria</taxon>
        <taxon>Pseudomonadati</taxon>
        <taxon>Bacteroidota</taxon>
        <taxon>Sphingobacteriia</taxon>
        <taxon>Sphingobacteriales</taxon>
        <taxon>Sphingobacteriaceae</taxon>
        <taxon>Pedobacter</taxon>
    </lineage>
</organism>
<evidence type="ECO:0000313" key="2">
    <source>
        <dbReference type="EMBL" id="SHF42189.1"/>
    </source>
</evidence>
<dbReference type="EMBL" id="FQUQ01000002">
    <property type="protein sequence ID" value="SHF42189.1"/>
    <property type="molecule type" value="Genomic_DNA"/>
</dbReference>
<proteinExistence type="predicted"/>
<accession>A0A1M5BIF7</accession>
<dbReference type="Proteomes" id="UP000184287">
    <property type="component" value="Unassembled WGS sequence"/>
</dbReference>
<dbReference type="GO" id="GO:0016740">
    <property type="term" value="F:transferase activity"/>
    <property type="evidence" value="ECO:0007669"/>
    <property type="project" value="UniProtKB-KW"/>
</dbReference>
<dbReference type="Gene3D" id="1.10.510.10">
    <property type="entry name" value="Transferase(Phosphotransferase) domain 1"/>
    <property type="match status" value="1"/>
</dbReference>
<dbReference type="RefSeq" id="WP_073231499.1">
    <property type="nucleotide sequence ID" value="NZ_FQUQ01000002.1"/>
</dbReference>
<reference evidence="3" key="1">
    <citation type="submission" date="2016-11" db="EMBL/GenBank/DDBJ databases">
        <authorList>
            <person name="Varghese N."/>
            <person name="Submissions S."/>
        </authorList>
    </citation>
    <scope>NUCLEOTIDE SEQUENCE [LARGE SCALE GENOMIC DNA]</scope>
    <source>
        <strain evidence="3">DSM 16990</strain>
    </source>
</reference>
<evidence type="ECO:0000313" key="3">
    <source>
        <dbReference type="Proteomes" id="UP000184287"/>
    </source>
</evidence>
<dbReference type="InterPro" id="IPR011009">
    <property type="entry name" value="Kinase-like_dom_sf"/>
</dbReference>